<dbReference type="InterPro" id="IPR042518">
    <property type="entry name" value="SirC_C"/>
</dbReference>
<dbReference type="SUPFAM" id="SSF51735">
    <property type="entry name" value="NAD(P)-binding Rossmann-fold domains"/>
    <property type="match status" value="1"/>
</dbReference>
<comment type="caution">
    <text evidence="7">The sequence shown here is derived from an EMBL/GenBank/DDBJ whole genome shotgun (WGS) entry which is preliminary data.</text>
</comment>
<dbReference type="EC" id="1.3.1.76" evidence="2"/>
<dbReference type="Pfam" id="PF22440">
    <property type="entry name" value="SirC_C"/>
    <property type="match status" value="1"/>
</dbReference>
<dbReference type="Pfam" id="PF13241">
    <property type="entry name" value="NAD_binding_7"/>
    <property type="match status" value="1"/>
</dbReference>
<dbReference type="NCBIfam" id="NF005222">
    <property type="entry name" value="PRK06718.1"/>
    <property type="match status" value="1"/>
</dbReference>
<comment type="pathway">
    <text evidence="1">Porphyrin-containing compound metabolism; siroheme biosynthesis; sirohydrochlorin from precorrin-2: step 1/1.</text>
</comment>
<proteinExistence type="predicted"/>
<evidence type="ECO:0000256" key="5">
    <source>
        <dbReference type="ARBA" id="ARBA00023244"/>
    </source>
</evidence>
<keyword evidence="5" id="KW-0627">Porphyrin biosynthesis</keyword>
<organism evidence="7 8">
    <name type="scientific">Halobacillus trueperi</name>
    <dbReference type="NCBI Taxonomy" id="156205"/>
    <lineage>
        <taxon>Bacteria</taxon>
        <taxon>Bacillati</taxon>
        <taxon>Bacillota</taxon>
        <taxon>Bacilli</taxon>
        <taxon>Bacillales</taxon>
        <taxon>Bacillaceae</taxon>
        <taxon>Halobacillus</taxon>
    </lineage>
</organism>
<keyword evidence="8" id="KW-1185">Reference proteome</keyword>
<evidence type="ECO:0000313" key="8">
    <source>
        <dbReference type="Proteomes" id="UP000256305"/>
    </source>
</evidence>
<dbReference type="GO" id="GO:0004325">
    <property type="term" value="F:ferrochelatase activity"/>
    <property type="evidence" value="ECO:0007669"/>
    <property type="project" value="InterPro"/>
</dbReference>
<dbReference type="Gene3D" id="3.40.50.720">
    <property type="entry name" value="NAD(P)-binding Rossmann-like Domain"/>
    <property type="match status" value="1"/>
</dbReference>
<dbReference type="AlphaFoldDB" id="A0A3E0J0H5"/>
<accession>A0A3E0J0H5</accession>
<keyword evidence="3" id="KW-0560">Oxidoreductase</keyword>
<dbReference type="PANTHER" id="PTHR35330:SF1">
    <property type="entry name" value="SIROHEME BIOSYNTHESIS PROTEIN MET8"/>
    <property type="match status" value="1"/>
</dbReference>
<sequence>MKQRDGRGGKIKVISLSVDLEKKDIIIIGGGKTAEKRAKVFHREKARITIVSPTVTEDLQQLIKDGGIRWWNRCFKPDDVTAAFLLVIATEDQDTNDRIAMLAGDVPLVNRADGGKGGNLHIPAQFSRGKLNVSVTTQGASPKLASRLRAEWEKQFPPAYKEYVDFLYECRQMLKTSSLSRAEKDRYLERMLDPSYLEREKQSIIKEEIHNKGGARICRD</sequence>
<dbReference type="GO" id="GO:0019354">
    <property type="term" value="P:siroheme biosynthetic process"/>
    <property type="evidence" value="ECO:0007669"/>
    <property type="project" value="UniProtKB-UniPathway"/>
</dbReference>
<dbReference type="SUPFAM" id="SSF75615">
    <property type="entry name" value="Siroheme synthase middle domains-like"/>
    <property type="match status" value="1"/>
</dbReference>
<reference evidence="7 8" key="1">
    <citation type="submission" date="2018-08" db="EMBL/GenBank/DDBJ databases">
        <title>Genome sequence of Halobacillus trueperi KCTC 3686.</title>
        <authorList>
            <person name="Cho K.H."/>
            <person name="Kwak M.-J."/>
            <person name="Kim B.-Y."/>
            <person name="Chun J."/>
        </authorList>
    </citation>
    <scope>NUCLEOTIDE SEQUENCE [LARGE SCALE GENOMIC DNA]</scope>
    <source>
        <strain evidence="7 8">KCTC 3686</strain>
    </source>
</reference>
<comment type="catalytic activity">
    <reaction evidence="6">
        <text>precorrin-2 + NAD(+) = sirohydrochlorin + NADH + 2 H(+)</text>
        <dbReference type="Rhea" id="RHEA:15613"/>
        <dbReference type="ChEBI" id="CHEBI:15378"/>
        <dbReference type="ChEBI" id="CHEBI:57540"/>
        <dbReference type="ChEBI" id="CHEBI:57945"/>
        <dbReference type="ChEBI" id="CHEBI:58351"/>
        <dbReference type="ChEBI" id="CHEBI:58827"/>
        <dbReference type="EC" id="1.3.1.76"/>
    </reaction>
</comment>
<dbReference type="EMBL" id="QUAE01000027">
    <property type="protein sequence ID" value="REJ06364.1"/>
    <property type="molecule type" value="Genomic_DNA"/>
</dbReference>
<dbReference type="UniPathway" id="UPA00262">
    <property type="reaction ID" value="UER00222"/>
</dbReference>
<evidence type="ECO:0000256" key="3">
    <source>
        <dbReference type="ARBA" id="ARBA00023002"/>
    </source>
</evidence>
<protein>
    <recommendedName>
        <fullName evidence="2">precorrin-2 dehydrogenase</fullName>
        <ecNumber evidence="2">1.3.1.76</ecNumber>
    </recommendedName>
</protein>
<dbReference type="NCBIfam" id="TIGR01470">
    <property type="entry name" value="cysG_Nterm"/>
    <property type="match status" value="1"/>
</dbReference>
<dbReference type="PANTHER" id="PTHR35330">
    <property type="entry name" value="SIROHEME BIOSYNTHESIS PROTEIN MET8"/>
    <property type="match status" value="1"/>
</dbReference>
<dbReference type="InterPro" id="IPR028161">
    <property type="entry name" value="Met8-like"/>
</dbReference>
<dbReference type="Gene3D" id="1.10.8.610">
    <property type="entry name" value="SirC, precorrin-2 dehydrogenase, C-terminal helical domain-like"/>
    <property type="match status" value="1"/>
</dbReference>
<evidence type="ECO:0000256" key="2">
    <source>
        <dbReference type="ARBA" id="ARBA00012400"/>
    </source>
</evidence>
<name>A0A3E0J0H5_9BACI</name>
<gene>
    <name evidence="7" type="ORF">DYE48_19085</name>
</gene>
<keyword evidence="4" id="KW-0520">NAD</keyword>
<dbReference type="InterPro" id="IPR006367">
    <property type="entry name" value="Sirohaem_synthase_N"/>
</dbReference>
<evidence type="ECO:0000256" key="1">
    <source>
        <dbReference type="ARBA" id="ARBA00005010"/>
    </source>
</evidence>
<evidence type="ECO:0000313" key="7">
    <source>
        <dbReference type="EMBL" id="REJ06364.1"/>
    </source>
</evidence>
<dbReference type="InterPro" id="IPR036291">
    <property type="entry name" value="NAD(P)-bd_dom_sf"/>
</dbReference>
<evidence type="ECO:0000256" key="6">
    <source>
        <dbReference type="ARBA" id="ARBA00047561"/>
    </source>
</evidence>
<dbReference type="Proteomes" id="UP000256305">
    <property type="component" value="Unassembled WGS sequence"/>
</dbReference>
<dbReference type="GO" id="GO:0043115">
    <property type="term" value="F:precorrin-2 dehydrogenase activity"/>
    <property type="evidence" value="ECO:0007669"/>
    <property type="project" value="UniProtKB-EC"/>
</dbReference>
<evidence type="ECO:0000256" key="4">
    <source>
        <dbReference type="ARBA" id="ARBA00023027"/>
    </source>
</evidence>